<organism evidence="2 3">
    <name type="scientific">Escherichia phage GA2A</name>
    <dbReference type="NCBI Taxonomy" id="1755695"/>
    <lineage>
        <taxon>Viruses</taxon>
        <taxon>Duplodnaviria</taxon>
        <taxon>Heunggongvirae</taxon>
        <taxon>Uroviricota</taxon>
        <taxon>Caudoviricetes</taxon>
        <taxon>Autographivirales</taxon>
        <taxon>Autotranscriptaviridae</taxon>
        <taxon>Studiervirinae</taxon>
        <taxon>Kayfunavirus</taxon>
        <taxon>Kayfunavirus GA2A</taxon>
    </lineage>
</organism>
<evidence type="ECO:0000259" key="1">
    <source>
        <dbReference type="Pfam" id="PF13392"/>
    </source>
</evidence>
<protein>
    <recommendedName>
        <fullName evidence="1">HNH nuclease domain-containing protein</fullName>
    </recommendedName>
</protein>
<dbReference type="KEGG" id="vg:30309945"/>
<feature type="domain" description="HNH nuclease" evidence="1">
    <location>
        <begin position="44"/>
        <end position="87"/>
    </location>
</feature>
<dbReference type="SUPFAM" id="SSF54060">
    <property type="entry name" value="His-Me finger endonucleases"/>
    <property type="match status" value="1"/>
</dbReference>
<keyword evidence="3" id="KW-1185">Reference proteome</keyword>
<evidence type="ECO:0000313" key="3">
    <source>
        <dbReference type="Proteomes" id="UP000204484"/>
    </source>
</evidence>
<accession>A0A1B0TRC1</accession>
<dbReference type="GeneID" id="30309945"/>
<dbReference type="InterPro" id="IPR044925">
    <property type="entry name" value="His-Me_finger_sf"/>
</dbReference>
<dbReference type="GO" id="GO:0004519">
    <property type="term" value="F:endonuclease activity"/>
    <property type="evidence" value="ECO:0007669"/>
    <property type="project" value="InterPro"/>
</dbReference>
<proteinExistence type="predicted"/>
<dbReference type="Proteomes" id="UP000204484">
    <property type="component" value="Segment"/>
</dbReference>
<evidence type="ECO:0000313" key="2">
    <source>
        <dbReference type="EMBL" id="ALP47813.1"/>
    </source>
</evidence>
<dbReference type="OrthoDB" id="21336at10239"/>
<dbReference type="Gene3D" id="3.90.75.10">
    <property type="entry name" value="Homing Intron 3 (I-ppo) Encoded Endonuclease, Chain A"/>
    <property type="match status" value="1"/>
</dbReference>
<dbReference type="InterPro" id="IPR044930">
    <property type="entry name" value="Homing_endonuclease_His-Me"/>
</dbReference>
<dbReference type="RefSeq" id="YP_009324982.1">
    <property type="nucleotide sequence ID" value="NC_031943.1"/>
</dbReference>
<name>A0A1B0TRC1_9CAUD</name>
<gene>
    <name evidence="2" type="ORF">GA2A_46</name>
</gene>
<sequence>MKNGTASERLARLSAVEETGCVRFTGGLNSSGYGNLWVDGKTVGAHRVAYELANGPIPKGSVLRHTCDNRYCVNPEHLVLGTHRENMEDMTKRGRQARGSQISTCVLTEEDVRFIRSSDKSGVELAQILGISPVTISRIKRRLTWQHVV</sequence>
<reference evidence="3" key="1">
    <citation type="submission" date="2015-11" db="EMBL/GenBank/DDBJ databases">
        <authorList>
            <person name="Alasiri N."/>
            <person name="Anany H."/>
            <person name="Kropinski A.M."/>
            <person name="Griffiths M.W."/>
        </authorList>
    </citation>
    <scope>NUCLEOTIDE SEQUENCE [LARGE SCALE GENOMIC DNA]</scope>
</reference>
<dbReference type="InterPro" id="IPR003615">
    <property type="entry name" value="HNH_nuc"/>
</dbReference>
<dbReference type="Pfam" id="PF13392">
    <property type="entry name" value="HNH_3"/>
    <property type="match status" value="1"/>
</dbReference>
<dbReference type="EMBL" id="KT990215">
    <property type="protein sequence ID" value="ALP47813.1"/>
    <property type="molecule type" value="Genomic_DNA"/>
</dbReference>